<proteinExistence type="predicted"/>
<dbReference type="Proteomes" id="UP001085076">
    <property type="component" value="Unassembled WGS sequence"/>
</dbReference>
<dbReference type="AlphaFoldDB" id="A0A9D5BTU4"/>
<evidence type="ECO:0000313" key="4">
    <source>
        <dbReference type="EMBL" id="KAJ0960779.1"/>
    </source>
</evidence>
<keyword evidence="5" id="KW-1185">Reference proteome</keyword>
<accession>A0A9D5BTU4</accession>
<comment type="caution">
    <text evidence="4">The sequence shown here is derived from an EMBL/GenBank/DDBJ whole genome shotgun (WGS) entry which is preliminary data.</text>
</comment>
<dbReference type="OrthoDB" id="431817at2759"/>
<dbReference type="GO" id="GO:0008270">
    <property type="term" value="F:zinc ion binding"/>
    <property type="evidence" value="ECO:0007669"/>
    <property type="project" value="UniProtKB-KW"/>
</dbReference>
<feature type="region of interest" description="Disordered" evidence="2">
    <location>
        <begin position="90"/>
        <end position="136"/>
    </location>
</feature>
<dbReference type="PROSITE" id="PS50158">
    <property type="entry name" value="ZF_CCHC"/>
    <property type="match status" value="1"/>
</dbReference>
<keyword evidence="1" id="KW-0862">Zinc</keyword>
<evidence type="ECO:0000259" key="3">
    <source>
        <dbReference type="PROSITE" id="PS50158"/>
    </source>
</evidence>
<evidence type="ECO:0000256" key="2">
    <source>
        <dbReference type="SAM" id="MobiDB-lite"/>
    </source>
</evidence>
<feature type="domain" description="CCHC-type" evidence="3">
    <location>
        <begin position="84"/>
        <end position="97"/>
    </location>
</feature>
<dbReference type="EMBL" id="JAGGNH010000060">
    <property type="protein sequence ID" value="KAJ0960779.1"/>
    <property type="molecule type" value="Genomic_DNA"/>
</dbReference>
<keyword evidence="1" id="KW-0863">Zinc-finger</keyword>
<dbReference type="GO" id="GO:0003676">
    <property type="term" value="F:nucleic acid binding"/>
    <property type="evidence" value="ECO:0007669"/>
    <property type="project" value="InterPro"/>
</dbReference>
<reference evidence="4 5" key="1">
    <citation type="journal article" date="2022" name="Hortic Res">
        <title>The genome of Dioscorea zingiberensis sheds light on the biosynthesis, origin and evolution of the medicinally important diosgenin saponins.</title>
        <authorList>
            <person name="Li Y."/>
            <person name="Tan C."/>
            <person name="Li Z."/>
            <person name="Guo J."/>
            <person name="Li S."/>
            <person name="Chen X."/>
            <person name="Wang C."/>
            <person name="Dai X."/>
            <person name="Yang H."/>
            <person name="Song W."/>
            <person name="Hou L."/>
            <person name="Xu J."/>
            <person name="Tong Z."/>
            <person name="Xu A."/>
            <person name="Yuan X."/>
            <person name="Wang W."/>
            <person name="Yang Q."/>
            <person name="Chen L."/>
            <person name="Sun Z."/>
            <person name="Wang K."/>
            <person name="Pan B."/>
            <person name="Chen J."/>
            <person name="Bao Y."/>
            <person name="Liu F."/>
            <person name="Qi X."/>
            <person name="Gang D.R."/>
            <person name="Wen J."/>
            <person name="Li J."/>
        </authorList>
    </citation>
    <scope>NUCLEOTIDE SEQUENCE [LARGE SCALE GENOMIC DNA]</scope>
    <source>
        <strain evidence="4">Dzin_1.0</strain>
    </source>
</reference>
<evidence type="ECO:0000313" key="5">
    <source>
        <dbReference type="Proteomes" id="UP001085076"/>
    </source>
</evidence>
<feature type="compositionally biased region" description="Basic residues" evidence="2">
    <location>
        <begin position="1"/>
        <end position="10"/>
    </location>
</feature>
<sequence length="260" mass="29331">MARVWKRKASPKTGTGKQAHPCLGAALKKNNPMRERVSFVETVARERKKTFIVEALTTPGVHQSKSSDEDEGRIAVDCQRAITCRVCGSTGHKGRDCLRRGSSHHHDKGEERRAPPVDTRREKPPTHGKEQYQKRYPAMAEKKQHRNEAPAVEKKQHYDDAPAARKFEQHHVSLALDNNMMLGKEEMKSYTVATITAIRGGYVTGAKVLVALKEGRGDWQWPAKEFRDGRYIISCKSTADARELEPKEIHLPAFSLKCEP</sequence>
<protein>
    <recommendedName>
        <fullName evidence="3">CCHC-type domain-containing protein</fullName>
    </recommendedName>
</protein>
<keyword evidence="1" id="KW-0479">Metal-binding</keyword>
<evidence type="ECO:0000256" key="1">
    <source>
        <dbReference type="PROSITE-ProRule" id="PRU00047"/>
    </source>
</evidence>
<organism evidence="4 5">
    <name type="scientific">Dioscorea zingiberensis</name>
    <dbReference type="NCBI Taxonomy" id="325984"/>
    <lineage>
        <taxon>Eukaryota</taxon>
        <taxon>Viridiplantae</taxon>
        <taxon>Streptophyta</taxon>
        <taxon>Embryophyta</taxon>
        <taxon>Tracheophyta</taxon>
        <taxon>Spermatophyta</taxon>
        <taxon>Magnoliopsida</taxon>
        <taxon>Liliopsida</taxon>
        <taxon>Dioscoreales</taxon>
        <taxon>Dioscoreaceae</taxon>
        <taxon>Dioscorea</taxon>
    </lineage>
</organism>
<gene>
    <name evidence="4" type="ORF">J5N97_001338</name>
</gene>
<dbReference type="InterPro" id="IPR001878">
    <property type="entry name" value="Znf_CCHC"/>
</dbReference>
<feature type="region of interest" description="Disordered" evidence="2">
    <location>
        <begin position="1"/>
        <end position="30"/>
    </location>
</feature>
<name>A0A9D5BTU4_9LILI</name>
<feature type="compositionally biased region" description="Basic and acidic residues" evidence="2">
    <location>
        <begin position="107"/>
        <end position="133"/>
    </location>
</feature>